<sequence length="82" mass="9068">MAAFRTLLLPTGCGHPGCTTCHHELQFDPRTIANLNLIRVCTHKITSILSQHIRTQPTISIPGICLLSNLPKLRLFGSFAFL</sequence>
<proteinExistence type="predicted"/>
<dbReference type="EMBL" id="KV744922">
    <property type="protein sequence ID" value="OCK81391.1"/>
    <property type="molecule type" value="Genomic_DNA"/>
</dbReference>
<dbReference type="AlphaFoldDB" id="A0A8E2EC82"/>
<dbReference type="Proteomes" id="UP000250266">
    <property type="component" value="Unassembled WGS sequence"/>
</dbReference>
<evidence type="ECO:0000313" key="2">
    <source>
        <dbReference type="Proteomes" id="UP000250266"/>
    </source>
</evidence>
<protein>
    <submittedName>
        <fullName evidence="1">Uncharacterized protein</fullName>
    </submittedName>
</protein>
<organism evidence="1 2">
    <name type="scientific">Lepidopterella palustris CBS 459.81</name>
    <dbReference type="NCBI Taxonomy" id="1314670"/>
    <lineage>
        <taxon>Eukaryota</taxon>
        <taxon>Fungi</taxon>
        <taxon>Dikarya</taxon>
        <taxon>Ascomycota</taxon>
        <taxon>Pezizomycotina</taxon>
        <taxon>Dothideomycetes</taxon>
        <taxon>Pleosporomycetidae</taxon>
        <taxon>Mytilinidiales</taxon>
        <taxon>Argynnaceae</taxon>
        <taxon>Lepidopterella</taxon>
    </lineage>
</organism>
<accession>A0A8E2EC82</accession>
<gene>
    <name evidence="1" type="ORF">K432DRAFT_381347</name>
</gene>
<name>A0A8E2EC82_9PEZI</name>
<reference evidence="1 2" key="1">
    <citation type="journal article" date="2016" name="Nat. Commun.">
        <title>Ectomycorrhizal ecology is imprinted in the genome of the dominant symbiotic fungus Cenococcum geophilum.</title>
        <authorList>
            <consortium name="DOE Joint Genome Institute"/>
            <person name="Peter M."/>
            <person name="Kohler A."/>
            <person name="Ohm R.A."/>
            <person name="Kuo A."/>
            <person name="Krutzmann J."/>
            <person name="Morin E."/>
            <person name="Arend M."/>
            <person name="Barry K.W."/>
            <person name="Binder M."/>
            <person name="Choi C."/>
            <person name="Clum A."/>
            <person name="Copeland A."/>
            <person name="Grisel N."/>
            <person name="Haridas S."/>
            <person name="Kipfer T."/>
            <person name="LaButti K."/>
            <person name="Lindquist E."/>
            <person name="Lipzen A."/>
            <person name="Maire R."/>
            <person name="Meier B."/>
            <person name="Mihaltcheva S."/>
            <person name="Molinier V."/>
            <person name="Murat C."/>
            <person name="Poggeler S."/>
            <person name="Quandt C.A."/>
            <person name="Sperisen C."/>
            <person name="Tritt A."/>
            <person name="Tisserant E."/>
            <person name="Crous P.W."/>
            <person name="Henrissat B."/>
            <person name="Nehls U."/>
            <person name="Egli S."/>
            <person name="Spatafora J.W."/>
            <person name="Grigoriev I.V."/>
            <person name="Martin F.M."/>
        </authorList>
    </citation>
    <scope>NUCLEOTIDE SEQUENCE [LARGE SCALE GENOMIC DNA]</scope>
    <source>
        <strain evidence="1 2">CBS 459.81</strain>
    </source>
</reference>
<keyword evidence="2" id="KW-1185">Reference proteome</keyword>
<evidence type="ECO:0000313" key="1">
    <source>
        <dbReference type="EMBL" id="OCK81391.1"/>
    </source>
</evidence>